<keyword evidence="1" id="KW-0472">Membrane</keyword>
<keyword evidence="1" id="KW-1133">Transmembrane helix</keyword>
<proteinExistence type="predicted"/>
<evidence type="ECO:0000313" key="2">
    <source>
        <dbReference type="EMBL" id="PWW42290.1"/>
    </source>
</evidence>
<evidence type="ECO:0000313" key="5">
    <source>
        <dbReference type="Proteomes" id="UP000248827"/>
    </source>
</evidence>
<protein>
    <submittedName>
        <fullName evidence="2">Uncharacterized protein</fullName>
    </submittedName>
</protein>
<sequence>MNMLTSESLILVVCLICVFAIYMYTKIQIAKNALSLLGKMIGNKGTGIVVVVTHKSHDFKEIDAILSENKMVDVKIILLSTHWIYQIKQKKWKNEIIYFIDSNVVSLEEVDYAIRFSPSKHVKYTGGLEGLKNATREVQYG</sequence>
<dbReference type="AlphaFoldDB" id="A0A855XZZ7"/>
<evidence type="ECO:0000256" key="1">
    <source>
        <dbReference type="SAM" id="Phobius"/>
    </source>
</evidence>
<feature type="transmembrane region" description="Helical" evidence="1">
    <location>
        <begin position="6"/>
        <end position="25"/>
    </location>
</feature>
<gene>
    <name evidence="3" type="ORF">DET54_10792</name>
    <name evidence="2" type="ORF">DET56_104349</name>
</gene>
<dbReference type="EMBL" id="QLLI01000007">
    <property type="protein sequence ID" value="RAI94557.1"/>
    <property type="molecule type" value="Genomic_DNA"/>
</dbReference>
<organism evidence="2 4">
    <name type="scientific">Paenibacillus pabuli</name>
    <dbReference type="NCBI Taxonomy" id="1472"/>
    <lineage>
        <taxon>Bacteria</taxon>
        <taxon>Bacillati</taxon>
        <taxon>Bacillota</taxon>
        <taxon>Bacilli</taxon>
        <taxon>Bacillales</taxon>
        <taxon>Paenibacillaceae</taxon>
        <taxon>Paenibacillus</taxon>
    </lineage>
</organism>
<evidence type="ECO:0000313" key="4">
    <source>
        <dbReference type="Proteomes" id="UP000247078"/>
    </source>
</evidence>
<evidence type="ECO:0000313" key="3">
    <source>
        <dbReference type="EMBL" id="RAI94557.1"/>
    </source>
</evidence>
<dbReference type="Proteomes" id="UP000247078">
    <property type="component" value="Unassembled WGS sequence"/>
</dbReference>
<dbReference type="Proteomes" id="UP000248827">
    <property type="component" value="Unassembled WGS sequence"/>
</dbReference>
<name>A0A855XZZ7_9BACL</name>
<comment type="caution">
    <text evidence="2">The sequence shown here is derived from an EMBL/GenBank/DDBJ whole genome shotgun (WGS) entry which is preliminary data.</text>
</comment>
<keyword evidence="5" id="KW-1185">Reference proteome</keyword>
<keyword evidence="1" id="KW-0812">Transmembrane</keyword>
<dbReference type="RefSeq" id="WP_109999298.1">
    <property type="nucleotide sequence ID" value="NZ_QGTZ01000004.1"/>
</dbReference>
<reference evidence="2 4" key="1">
    <citation type="submission" date="2018-05" db="EMBL/GenBank/DDBJ databases">
        <title>Freshwater and sediment microbial communities from various areas in North America, analyzing microbe dynamics in response to fracking.</title>
        <authorList>
            <person name="Lamendella R."/>
        </authorList>
    </citation>
    <scope>NUCLEOTIDE SEQUENCE [LARGE SCALE GENOMIC DNA]</scope>
    <source>
        <strain evidence="2 4">DB-3</strain>
        <strain evidence="3 5">NG-13</strain>
    </source>
</reference>
<dbReference type="OrthoDB" id="2629085at2"/>
<dbReference type="EMBL" id="QGTZ01000004">
    <property type="protein sequence ID" value="PWW42290.1"/>
    <property type="molecule type" value="Genomic_DNA"/>
</dbReference>
<accession>A0A855XZZ7</accession>